<dbReference type="SUPFAM" id="SSF75005">
    <property type="entry name" value="Arabinanase/levansucrase/invertase"/>
    <property type="match status" value="1"/>
</dbReference>
<gene>
    <name evidence="6" type="ORF">HNP77_002040</name>
</gene>
<keyword evidence="2 4" id="KW-0378">Hydrolase</keyword>
<dbReference type="Gene3D" id="2.115.10.20">
    <property type="entry name" value="Glycosyl hydrolase domain, family 43"/>
    <property type="match status" value="1"/>
</dbReference>
<evidence type="ECO:0000256" key="5">
    <source>
        <dbReference type="SAM" id="SignalP"/>
    </source>
</evidence>
<keyword evidence="7" id="KW-1185">Reference proteome</keyword>
<proteinExistence type="inferred from homology"/>
<evidence type="ECO:0000256" key="2">
    <source>
        <dbReference type="ARBA" id="ARBA00022801"/>
    </source>
</evidence>
<organism evidence="6 7">
    <name type="scientific">Treponema rectale</name>
    <dbReference type="NCBI Taxonomy" id="744512"/>
    <lineage>
        <taxon>Bacteria</taxon>
        <taxon>Pseudomonadati</taxon>
        <taxon>Spirochaetota</taxon>
        <taxon>Spirochaetia</taxon>
        <taxon>Spirochaetales</taxon>
        <taxon>Treponemataceae</taxon>
        <taxon>Treponema</taxon>
    </lineage>
</organism>
<dbReference type="RefSeq" id="WP_184653076.1">
    <property type="nucleotide sequence ID" value="NZ_JACHFR010000003.1"/>
</dbReference>
<dbReference type="EMBL" id="JACHFR010000003">
    <property type="protein sequence ID" value="MBB5219658.1"/>
    <property type="molecule type" value="Genomic_DNA"/>
</dbReference>
<evidence type="ECO:0000313" key="6">
    <source>
        <dbReference type="EMBL" id="MBB5219658.1"/>
    </source>
</evidence>
<reference evidence="6 7" key="1">
    <citation type="submission" date="2020-08" db="EMBL/GenBank/DDBJ databases">
        <title>Genomic Encyclopedia of Type Strains, Phase IV (KMG-IV): sequencing the most valuable type-strain genomes for metagenomic binning, comparative biology and taxonomic classification.</title>
        <authorList>
            <person name="Goeker M."/>
        </authorList>
    </citation>
    <scope>NUCLEOTIDE SEQUENCE [LARGE SCALE GENOMIC DNA]</scope>
    <source>
        <strain evidence="6 7">DSM 103679</strain>
    </source>
</reference>
<dbReference type="PANTHER" id="PTHR22925">
    <property type="entry name" value="GLYCOSYL HYDROLASE 43 FAMILY MEMBER"/>
    <property type="match status" value="1"/>
</dbReference>
<name>A0A840SHN0_9SPIR</name>
<comment type="caution">
    <text evidence="6">The sequence shown here is derived from an EMBL/GenBank/DDBJ whole genome shotgun (WGS) entry which is preliminary data.</text>
</comment>
<evidence type="ECO:0000313" key="7">
    <source>
        <dbReference type="Proteomes" id="UP000578697"/>
    </source>
</evidence>
<dbReference type="CDD" id="cd18822">
    <property type="entry name" value="GH43_CtGH43-like"/>
    <property type="match status" value="1"/>
</dbReference>
<evidence type="ECO:0000256" key="3">
    <source>
        <dbReference type="ARBA" id="ARBA00023295"/>
    </source>
</evidence>
<comment type="similarity">
    <text evidence="1 4">Belongs to the glycosyl hydrolase 43 family.</text>
</comment>
<sequence length="337" mass="38508">MKKIFLILLACCSVHLYAQNSVKNGQTLYDTDGNVLHAHGGYILKSGDTWYWYGENRTENNYVSCYASKDLVNWEFRNNILTTDSPAEKTRVRADLKLFNAEDNKKVNIERPKVVYNESTGKYVMWAHYENGHDYSKAAIAVASCDTPDGNFVYHGSFNPYGQMSRDCTLFQDEGKTYFASAARNNADMHVYLLQSDFLNIEKEVGVWWNGEYREAPAFVRVGKKLYCFNSGCTGWDPNQGQYAWSSGIEEGFGMLSNIGDETTYHSQPAFILTLKGTKKTSYIYVGDRWNGKSYHESTYTWYPIQFNKDGTAELIYCDELEINAKTGEVKPVVYKK</sequence>
<evidence type="ECO:0000256" key="4">
    <source>
        <dbReference type="RuleBase" id="RU361187"/>
    </source>
</evidence>
<dbReference type="InterPro" id="IPR006710">
    <property type="entry name" value="Glyco_hydro_43"/>
</dbReference>
<dbReference type="AlphaFoldDB" id="A0A840SHN0"/>
<evidence type="ECO:0008006" key="8">
    <source>
        <dbReference type="Google" id="ProtNLM"/>
    </source>
</evidence>
<dbReference type="Pfam" id="PF04616">
    <property type="entry name" value="Glyco_hydro_43"/>
    <property type="match status" value="1"/>
</dbReference>
<evidence type="ECO:0000256" key="1">
    <source>
        <dbReference type="ARBA" id="ARBA00009865"/>
    </source>
</evidence>
<feature type="chain" id="PRO_5032311242" description="Glycosyl hydrolases family 43" evidence="5">
    <location>
        <begin position="19"/>
        <end position="337"/>
    </location>
</feature>
<protein>
    <recommendedName>
        <fullName evidence="8">Glycosyl hydrolases family 43</fullName>
    </recommendedName>
</protein>
<dbReference type="InterPro" id="IPR023296">
    <property type="entry name" value="Glyco_hydro_beta-prop_sf"/>
</dbReference>
<keyword evidence="3 4" id="KW-0326">Glycosidase</keyword>
<feature type="signal peptide" evidence="5">
    <location>
        <begin position="1"/>
        <end position="18"/>
    </location>
</feature>
<dbReference type="PANTHER" id="PTHR22925:SF3">
    <property type="entry name" value="GLYCOSYL HYDROLASE FAMILY PROTEIN 43"/>
    <property type="match status" value="1"/>
</dbReference>
<accession>A0A840SHN0</accession>
<dbReference type="GO" id="GO:0005975">
    <property type="term" value="P:carbohydrate metabolic process"/>
    <property type="evidence" value="ECO:0007669"/>
    <property type="project" value="InterPro"/>
</dbReference>
<keyword evidence="5" id="KW-0732">Signal</keyword>
<dbReference type="GO" id="GO:0004553">
    <property type="term" value="F:hydrolase activity, hydrolyzing O-glycosyl compounds"/>
    <property type="evidence" value="ECO:0007669"/>
    <property type="project" value="InterPro"/>
</dbReference>
<dbReference type="Proteomes" id="UP000578697">
    <property type="component" value="Unassembled WGS sequence"/>
</dbReference>